<reference evidence="7 8" key="1">
    <citation type="submission" date="2016-10" db="EMBL/GenBank/DDBJ databases">
        <title>Complete genome sequences of three Cupriavidus strains isolated from various Malaysian environments.</title>
        <authorList>
            <person name="Abdullah A.A.-A."/>
            <person name="Shafie N.A.H."/>
            <person name="Lau N.S."/>
        </authorList>
    </citation>
    <scope>NUCLEOTIDE SEQUENCE [LARGE SCALE GENOMIC DNA]</scope>
    <source>
        <strain evidence="7 8">USMAA1020</strain>
    </source>
</reference>
<dbReference type="Pfam" id="PF00970">
    <property type="entry name" value="FAD_binding_6"/>
    <property type="match status" value="1"/>
</dbReference>
<feature type="domain" description="2Fe-2S ferredoxin-type" evidence="5">
    <location>
        <begin position="3"/>
        <end position="92"/>
    </location>
</feature>
<evidence type="ECO:0000256" key="2">
    <source>
        <dbReference type="ARBA" id="ARBA00023223"/>
    </source>
</evidence>
<evidence type="ECO:0000256" key="1">
    <source>
        <dbReference type="ARBA" id="ARBA00023002"/>
    </source>
</evidence>
<dbReference type="RefSeq" id="WP_071021405.1">
    <property type="nucleotide sequence ID" value="NZ_CP017755.1"/>
</dbReference>
<dbReference type="Gene3D" id="2.40.30.10">
    <property type="entry name" value="Translation factors"/>
    <property type="match status" value="1"/>
</dbReference>
<name>A0ABM6FBB2_9BURK</name>
<gene>
    <name evidence="7" type="ORF">BKK80_24340</name>
</gene>
<evidence type="ECO:0000256" key="3">
    <source>
        <dbReference type="ARBA" id="ARBA00034078"/>
    </source>
</evidence>
<dbReference type="CDD" id="cd00207">
    <property type="entry name" value="fer2"/>
    <property type="match status" value="1"/>
</dbReference>
<evidence type="ECO:0000313" key="8">
    <source>
        <dbReference type="Proteomes" id="UP000177515"/>
    </source>
</evidence>
<evidence type="ECO:0000259" key="6">
    <source>
        <dbReference type="PROSITE" id="PS51384"/>
    </source>
</evidence>
<keyword evidence="1" id="KW-0560">Oxidoreductase</keyword>
<evidence type="ECO:0000313" key="7">
    <source>
        <dbReference type="EMBL" id="AOZ08994.1"/>
    </source>
</evidence>
<dbReference type="PROSITE" id="PS51085">
    <property type="entry name" value="2FE2S_FER_2"/>
    <property type="match status" value="1"/>
</dbReference>
<dbReference type="PRINTS" id="PR00371">
    <property type="entry name" value="FPNCR"/>
</dbReference>
<dbReference type="InterPro" id="IPR017927">
    <property type="entry name" value="FAD-bd_FR_type"/>
</dbReference>
<sequence length="336" mass="36759">MSYRIQILETHESFVVEPGETLLQGATRAGVCLPHDCQLGGCGTCRIKLVEGTVAYEELPMGLAPDEEAAGYALACQALPQGDAVISTARDDEACAAPVAHHALVREARPLSRDVHYLKLEVPEAGLLDYRPGQYLKILTGDGRTRSFSMASVPSAGVVDLHVRRIPGGTFTDGALQQLRPGDALQVELPHGAFFYRAKDYRPLLMVATGTGLAPIKSILEALMDDGDCPPVSLYWGAREPSDLYLHDEIRGWGERLYDFRYVPVLSRARDDWQGRRGYVQSAVLEDLGELSGELSEYAIYLCGSPEMIRDARAAFVARGASPDHIYADSFTFQRG</sequence>
<comment type="cofactor">
    <cofactor evidence="3">
        <name>[2Fe-2S] cluster</name>
        <dbReference type="ChEBI" id="CHEBI:190135"/>
    </cofactor>
</comment>
<comment type="similarity">
    <text evidence="4">Belongs to the Fre/LuxG FAD/NAD(P) flavoprotein oxidoreductase family.</text>
</comment>
<proteinExistence type="inferred from homology"/>
<organism evidence="7 8">
    <name type="scientific">Cupriavidus malaysiensis</name>
    <dbReference type="NCBI Taxonomy" id="367825"/>
    <lineage>
        <taxon>Bacteria</taxon>
        <taxon>Pseudomonadati</taxon>
        <taxon>Pseudomonadota</taxon>
        <taxon>Betaproteobacteria</taxon>
        <taxon>Burkholderiales</taxon>
        <taxon>Burkholderiaceae</taxon>
        <taxon>Cupriavidus</taxon>
    </lineage>
</organism>
<dbReference type="Pfam" id="PF00111">
    <property type="entry name" value="Fer2"/>
    <property type="match status" value="1"/>
</dbReference>
<dbReference type="Gene3D" id="3.40.50.80">
    <property type="entry name" value="Nucleotide-binding domain of ferredoxin-NADP reductase (FNR) module"/>
    <property type="match status" value="1"/>
</dbReference>
<dbReference type="InterPro" id="IPR017938">
    <property type="entry name" value="Riboflavin_synthase-like_b-brl"/>
</dbReference>
<accession>A0ABM6FBB2</accession>
<dbReference type="EMBL" id="CP017755">
    <property type="protein sequence ID" value="AOZ08994.1"/>
    <property type="molecule type" value="Genomic_DNA"/>
</dbReference>
<dbReference type="InterPro" id="IPR006058">
    <property type="entry name" value="2Fe2S_fd_BS"/>
</dbReference>
<dbReference type="PRINTS" id="PR00410">
    <property type="entry name" value="PHEHYDRXLASE"/>
</dbReference>
<dbReference type="InterPro" id="IPR001041">
    <property type="entry name" value="2Fe-2S_ferredoxin-type"/>
</dbReference>
<dbReference type="Pfam" id="PF00175">
    <property type="entry name" value="NAD_binding_1"/>
    <property type="match status" value="1"/>
</dbReference>
<dbReference type="InterPro" id="IPR001433">
    <property type="entry name" value="OxRdtase_FAD/NAD-bd"/>
</dbReference>
<dbReference type="SUPFAM" id="SSF52343">
    <property type="entry name" value="Ferredoxin reductase-like, C-terminal NADP-linked domain"/>
    <property type="match status" value="1"/>
</dbReference>
<dbReference type="InterPro" id="IPR008333">
    <property type="entry name" value="Cbr1-like_FAD-bd_dom"/>
</dbReference>
<dbReference type="InterPro" id="IPR012675">
    <property type="entry name" value="Beta-grasp_dom_sf"/>
</dbReference>
<dbReference type="InterPro" id="IPR039261">
    <property type="entry name" value="FNR_nucleotide-bd"/>
</dbReference>
<protein>
    <submittedName>
        <fullName evidence="7">CDP-6-deoxy-delta-3,4-glucoseen reductase</fullName>
    </submittedName>
</protein>
<dbReference type="InterPro" id="IPR036010">
    <property type="entry name" value="2Fe-2S_ferredoxin-like_sf"/>
</dbReference>
<dbReference type="Gene3D" id="3.10.20.30">
    <property type="match status" value="1"/>
</dbReference>
<dbReference type="PROSITE" id="PS51384">
    <property type="entry name" value="FAD_FR"/>
    <property type="match status" value="1"/>
</dbReference>
<dbReference type="PROSITE" id="PS00197">
    <property type="entry name" value="2FE2S_FER_1"/>
    <property type="match status" value="1"/>
</dbReference>
<dbReference type="InterPro" id="IPR001709">
    <property type="entry name" value="Flavoprot_Pyr_Nucl_cyt_Rdtase"/>
</dbReference>
<dbReference type="CDD" id="cd06189">
    <property type="entry name" value="flavin_oxioreductase"/>
    <property type="match status" value="1"/>
</dbReference>
<evidence type="ECO:0000256" key="4">
    <source>
        <dbReference type="ARBA" id="ARBA00038177"/>
    </source>
</evidence>
<dbReference type="PANTHER" id="PTHR47354:SF7">
    <property type="entry name" value="NAD(P)H-FLAVIN REDUCTASE"/>
    <property type="match status" value="1"/>
</dbReference>
<evidence type="ECO:0000259" key="5">
    <source>
        <dbReference type="PROSITE" id="PS51085"/>
    </source>
</evidence>
<keyword evidence="2" id="KW-0455">Luminescence</keyword>
<dbReference type="SUPFAM" id="SSF63380">
    <property type="entry name" value="Riboflavin synthase domain-like"/>
    <property type="match status" value="1"/>
</dbReference>
<dbReference type="PANTHER" id="PTHR47354">
    <property type="entry name" value="NADH OXIDOREDUCTASE HCR"/>
    <property type="match status" value="1"/>
</dbReference>
<dbReference type="Proteomes" id="UP000177515">
    <property type="component" value="Chromosome 2"/>
</dbReference>
<dbReference type="InterPro" id="IPR050415">
    <property type="entry name" value="MRET"/>
</dbReference>
<keyword evidence="8" id="KW-1185">Reference proteome</keyword>
<feature type="domain" description="FAD-binding FR-type" evidence="6">
    <location>
        <begin position="98"/>
        <end position="197"/>
    </location>
</feature>
<dbReference type="SUPFAM" id="SSF54292">
    <property type="entry name" value="2Fe-2S ferredoxin-like"/>
    <property type="match status" value="1"/>
</dbReference>